<organism evidence="1 2">
    <name type="scientific">Flavonifractor plautii</name>
    <name type="common">Fusobacterium plautii</name>
    <dbReference type="NCBI Taxonomy" id="292800"/>
    <lineage>
        <taxon>Bacteria</taxon>
        <taxon>Bacillati</taxon>
        <taxon>Bacillota</taxon>
        <taxon>Clostridia</taxon>
        <taxon>Eubacteriales</taxon>
        <taxon>Oscillospiraceae</taxon>
        <taxon>Flavonifractor</taxon>
    </lineage>
</organism>
<dbReference type="Gene3D" id="1.10.10.1190">
    <property type="entry name" value="Antirestriction protein ArdA, domain 3"/>
    <property type="match status" value="1"/>
</dbReference>
<proteinExistence type="predicted"/>
<reference evidence="1 2" key="1">
    <citation type="submission" date="2020-11" db="EMBL/GenBank/DDBJ databases">
        <title>Closed and high quality bacterial genomes of the OMM12 community.</title>
        <authorList>
            <person name="Marbouty M."/>
            <person name="Lamy-Besnier Q."/>
            <person name="Debarbieux L."/>
            <person name="Koszul R."/>
        </authorList>
    </citation>
    <scope>NUCLEOTIDE SEQUENCE [LARGE SCALE GENOMIC DNA]</scope>
    <source>
        <strain evidence="1 2">YL31</strain>
    </source>
</reference>
<dbReference type="InterPro" id="IPR009899">
    <property type="entry name" value="ArdA"/>
</dbReference>
<gene>
    <name evidence="1" type="ORF">I5Q84_15200</name>
</gene>
<sequence length="237" mass="27046">MPSLFEAYVTNLGKYTEGIAAGETLRFPTTTEQVQELLKRIGVDGIRYQEYFITSFDGDVLGLHEHLGEYENLDELNHLAHLLSELSPEELEKFEAVIDFGEHTSSAQDLINLTYNLDCYDFLPGIDDEEALGRYYGEDVVAQSVLEHLQGYFDYEAYGRDVHLNQSGHFAPGGYVLHIGGKFIEHYHGIEDIPPEHRVFAYPQLNVREQMAAYKEVIDRSALNGEKQRLPADREDR</sequence>
<dbReference type="InterPro" id="IPR041895">
    <property type="entry name" value="ArdA_dom1"/>
</dbReference>
<name>A0AAX1KHC5_FLAPL</name>
<dbReference type="Gene3D" id="3.10.20.480">
    <property type="entry name" value="Antirestriction protein ArdA, domain 1"/>
    <property type="match status" value="1"/>
</dbReference>
<dbReference type="Pfam" id="PF07275">
    <property type="entry name" value="ArdA"/>
    <property type="match status" value="1"/>
</dbReference>
<protein>
    <submittedName>
        <fullName evidence="1">Antirestriction protein ArdA</fullName>
    </submittedName>
</protein>
<dbReference type="KEGG" id="fpla:A4U99_12480"/>
<dbReference type="Proteomes" id="UP000595792">
    <property type="component" value="Chromosome"/>
</dbReference>
<dbReference type="RefSeq" id="WP_065535059.1">
    <property type="nucleotide sequence ID" value="NZ_CP015406.2"/>
</dbReference>
<dbReference type="AlphaFoldDB" id="A0AAX1KHC5"/>
<evidence type="ECO:0000313" key="2">
    <source>
        <dbReference type="Proteomes" id="UP000595792"/>
    </source>
</evidence>
<evidence type="ECO:0000313" key="1">
    <source>
        <dbReference type="EMBL" id="QQR05302.1"/>
    </source>
</evidence>
<dbReference type="InterPro" id="IPR041893">
    <property type="entry name" value="ArdA_dom3"/>
</dbReference>
<accession>A0AAX1KHC5</accession>
<dbReference type="EMBL" id="CP065315">
    <property type="protein sequence ID" value="QQR05302.1"/>
    <property type="molecule type" value="Genomic_DNA"/>
</dbReference>